<keyword evidence="2" id="KW-1185">Reference proteome</keyword>
<name>A0AAN7AMU8_9PEZI</name>
<sequence length="227" mass="24575">MAPPIPSGIDTAYTATIPPVPTPTYGPGGTFTIACSSRINASPETCLGVVLDASNCTSFFPFHPAWNKFCRKCTIDAQPHPPSSSPSSSPSKDTTHLRFGTQFTFDVHLNPDAPQDGRSGRPTALEVSLLGPVPPYEGEEAPRKGVRVAWKPRSSFLMPEWMLRSERVQDFLEMDGGKATEYFCFETFYGVLAPVVKLAVGSGVEKGFRAWMEGLEGRAEEIAPSSS</sequence>
<dbReference type="EMBL" id="MU864354">
    <property type="protein sequence ID" value="KAK4192534.1"/>
    <property type="molecule type" value="Genomic_DNA"/>
</dbReference>
<proteinExistence type="predicted"/>
<dbReference type="CDD" id="cd07822">
    <property type="entry name" value="SRPBCC_4"/>
    <property type="match status" value="1"/>
</dbReference>
<protein>
    <submittedName>
        <fullName evidence="1">Uncharacterized protein</fullName>
    </submittedName>
</protein>
<dbReference type="SUPFAM" id="SSF55961">
    <property type="entry name" value="Bet v1-like"/>
    <property type="match status" value="1"/>
</dbReference>
<gene>
    <name evidence="1" type="ORF">QBC35DRAFT_424186</name>
</gene>
<reference evidence="1" key="1">
    <citation type="journal article" date="2023" name="Mol. Phylogenet. Evol.">
        <title>Genome-scale phylogeny and comparative genomics of the fungal order Sordariales.</title>
        <authorList>
            <person name="Hensen N."/>
            <person name="Bonometti L."/>
            <person name="Westerberg I."/>
            <person name="Brannstrom I.O."/>
            <person name="Guillou S."/>
            <person name="Cros-Aarteil S."/>
            <person name="Calhoun S."/>
            <person name="Haridas S."/>
            <person name="Kuo A."/>
            <person name="Mondo S."/>
            <person name="Pangilinan J."/>
            <person name="Riley R."/>
            <person name="LaButti K."/>
            <person name="Andreopoulos B."/>
            <person name="Lipzen A."/>
            <person name="Chen C."/>
            <person name="Yan M."/>
            <person name="Daum C."/>
            <person name="Ng V."/>
            <person name="Clum A."/>
            <person name="Steindorff A."/>
            <person name="Ohm R.A."/>
            <person name="Martin F."/>
            <person name="Silar P."/>
            <person name="Natvig D.O."/>
            <person name="Lalanne C."/>
            <person name="Gautier V."/>
            <person name="Ament-Velasquez S.L."/>
            <person name="Kruys A."/>
            <person name="Hutchinson M.I."/>
            <person name="Powell A.J."/>
            <person name="Barry K."/>
            <person name="Miller A.N."/>
            <person name="Grigoriev I.V."/>
            <person name="Debuchy R."/>
            <person name="Gladieux P."/>
            <person name="Hiltunen Thoren M."/>
            <person name="Johannesson H."/>
        </authorList>
    </citation>
    <scope>NUCLEOTIDE SEQUENCE</scope>
    <source>
        <strain evidence="1">PSN309</strain>
    </source>
</reference>
<comment type="caution">
    <text evidence="1">The sequence shown here is derived from an EMBL/GenBank/DDBJ whole genome shotgun (WGS) entry which is preliminary data.</text>
</comment>
<evidence type="ECO:0000313" key="2">
    <source>
        <dbReference type="Proteomes" id="UP001302126"/>
    </source>
</evidence>
<dbReference type="AlphaFoldDB" id="A0AAN7AMU8"/>
<organism evidence="1 2">
    <name type="scientific">Podospora australis</name>
    <dbReference type="NCBI Taxonomy" id="1536484"/>
    <lineage>
        <taxon>Eukaryota</taxon>
        <taxon>Fungi</taxon>
        <taxon>Dikarya</taxon>
        <taxon>Ascomycota</taxon>
        <taxon>Pezizomycotina</taxon>
        <taxon>Sordariomycetes</taxon>
        <taxon>Sordariomycetidae</taxon>
        <taxon>Sordariales</taxon>
        <taxon>Podosporaceae</taxon>
        <taxon>Podospora</taxon>
    </lineage>
</organism>
<accession>A0AAN7AMU8</accession>
<evidence type="ECO:0000313" key="1">
    <source>
        <dbReference type="EMBL" id="KAK4192534.1"/>
    </source>
</evidence>
<dbReference type="Proteomes" id="UP001302126">
    <property type="component" value="Unassembled WGS sequence"/>
</dbReference>
<reference evidence="1" key="2">
    <citation type="submission" date="2023-05" db="EMBL/GenBank/DDBJ databases">
        <authorList>
            <consortium name="Lawrence Berkeley National Laboratory"/>
            <person name="Steindorff A."/>
            <person name="Hensen N."/>
            <person name="Bonometti L."/>
            <person name="Westerberg I."/>
            <person name="Brannstrom I.O."/>
            <person name="Guillou S."/>
            <person name="Cros-Aarteil S."/>
            <person name="Calhoun S."/>
            <person name="Haridas S."/>
            <person name="Kuo A."/>
            <person name="Mondo S."/>
            <person name="Pangilinan J."/>
            <person name="Riley R."/>
            <person name="Labutti K."/>
            <person name="Andreopoulos B."/>
            <person name="Lipzen A."/>
            <person name="Chen C."/>
            <person name="Yanf M."/>
            <person name="Daum C."/>
            <person name="Ng V."/>
            <person name="Clum A."/>
            <person name="Ohm R."/>
            <person name="Martin F."/>
            <person name="Silar P."/>
            <person name="Natvig D."/>
            <person name="Lalanne C."/>
            <person name="Gautier V."/>
            <person name="Ament-Velasquez S.L."/>
            <person name="Kruys A."/>
            <person name="Hutchinson M.I."/>
            <person name="Powell A.J."/>
            <person name="Barry K."/>
            <person name="Miller A.N."/>
            <person name="Grigoriev I.V."/>
            <person name="Debuchy R."/>
            <person name="Gladieux P."/>
            <person name="Thoren M.H."/>
            <person name="Johannesson H."/>
        </authorList>
    </citation>
    <scope>NUCLEOTIDE SEQUENCE</scope>
    <source>
        <strain evidence="1">PSN309</strain>
    </source>
</reference>